<accession>A0A0F9ARG6</accession>
<feature type="non-terminal residue" evidence="2">
    <location>
        <position position="1"/>
    </location>
</feature>
<evidence type="ECO:0000313" key="2">
    <source>
        <dbReference type="EMBL" id="KKL12179.1"/>
    </source>
</evidence>
<comment type="caution">
    <text evidence="2">The sequence shown here is derived from an EMBL/GenBank/DDBJ whole genome shotgun (WGS) entry which is preliminary data.</text>
</comment>
<reference evidence="2" key="1">
    <citation type="journal article" date="2015" name="Nature">
        <title>Complex archaea that bridge the gap between prokaryotes and eukaryotes.</title>
        <authorList>
            <person name="Spang A."/>
            <person name="Saw J.H."/>
            <person name="Jorgensen S.L."/>
            <person name="Zaremba-Niedzwiedzka K."/>
            <person name="Martijn J."/>
            <person name="Lind A.E."/>
            <person name="van Eijk R."/>
            <person name="Schleper C."/>
            <person name="Guy L."/>
            <person name="Ettema T.J."/>
        </authorList>
    </citation>
    <scope>NUCLEOTIDE SEQUENCE</scope>
</reference>
<name>A0A0F9ARG6_9ZZZZ</name>
<dbReference type="EMBL" id="LAZR01041364">
    <property type="protein sequence ID" value="KKL12179.1"/>
    <property type="molecule type" value="Genomic_DNA"/>
</dbReference>
<protein>
    <recommendedName>
        <fullName evidence="3">Large polyvalent protein associated domain-containing protein</fullName>
    </recommendedName>
</protein>
<feature type="compositionally biased region" description="Basic and acidic residues" evidence="1">
    <location>
        <begin position="403"/>
        <end position="412"/>
    </location>
</feature>
<sequence>QAASEGLDGDAMASRMDEILRNPPEDIRLAAIDAGRYQTFTKPLGEGGQAYQSVVNAVPILRLITPFIRTPVNIMKFVGEGTVLAPLSKNVRAEFAAGGARRQMMMAKIAMGSMASAFAADLAARGLATGNGPSNPDTRKIWLTTHQPNSIKVGDEWVAYGRLEPLGAFMGIAADIQMIMGDLDEPDRQNLATALVVAISKNVTSKTFLRGLSEAAQVMGDPDRRGERFIQQFAGTAVPSIVAQIARVQDPVLRDVRDIYDKWCSRVPGCSETLPPRRNIWGEIIVLGGGIGPDIMSPIYTKKVKVDPVSDEILRLGVRQQMPSRQIGGVELTPQEYEEYSRLAGQSALKELTKLMKRSDYKTASDGPDGLKALAIKKVFAATRAEARGKILGNREFRDLRGRVEDRDTERRTKLRAPALSAPGSIQLPTSP</sequence>
<proteinExistence type="predicted"/>
<evidence type="ECO:0008006" key="3">
    <source>
        <dbReference type="Google" id="ProtNLM"/>
    </source>
</evidence>
<evidence type="ECO:0000256" key="1">
    <source>
        <dbReference type="SAM" id="MobiDB-lite"/>
    </source>
</evidence>
<dbReference type="AlphaFoldDB" id="A0A0F9ARG6"/>
<organism evidence="2">
    <name type="scientific">marine sediment metagenome</name>
    <dbReference type="NCBI Taxonomy" id="412755"/>
    <lineage>
        <taxon>unclassified sequences</taxon>
        <taxon>metagenomes</taxon>
        <taxon>ecological metagenomes</taxon>
    </lineage>
</organism>
<gene>
    <name evidence="2" type="ORF">LCGC14_2538370</name>
</gene>
<feature type="region of interest" description="Disordered" evidence="1">
    <location>
        <begin position="403"/>
        <end position="432"/>
    </location>
</feature>